<keyword evidence="5" id="KW-0645">Protease</keyword>
<feature type="transmembrane region" description="Helical" evidence="13">
    <location>
        <begin position="93"/>
        <end position="114"/>
    </location>
</feature>
<protein>
    <recommendedName>
        <fullName evidence="14">Peptidase M50 domain-containing protein</fullName>
    </recommendedName>
</protein>
<dbReference type="GO" id="GO:0006508">
    <property type="term" value="P:proteolysis"/>
    <property type="evidence" value="ECO:0007669"/>
    <property type="project" value="UniProtKB-KW"/>
</dbReference>
<keyword evidence="11" id="KW-0482">Metalloprotease</keyword>
<reference evidence="15 16" key="1">
    <citation type="journal article" date="2016" name="Nat. Commun.">
        <title>Thousands of microbial genomes shed light on interconnected biogeochemical processes in an aquifer system.</title>
        <authorList>
            <person name="Anantharaman K."/>
            <person name="Brown C.T."/>
            <person name="Hug L.A."/>
            <person name="Sharon I."/>
            <person name="Castelle C.J."/>
            <person name="Probst A.J."/>
            <person name="Thomas B.C."/>
            <person name="Singh A."/>
            <person name="Wilkins M.J."/>
            <person name="Karaoz U."/>
            <person name="Brodie E.L."/>
            <person name="Williams K.H."/>
            <person name="Hubbard S.S."/>
            <person name="Banfield J.F."/>
        </authorList>
    </citation>
    <scope>NUCLEOTIDE SEQUENCE [LARGE SCALE GENOMIC DNA]</scope>
</reference>
<dbReference type="GO" id="GO:0046872">
    <property type="term" value="F:metal ion binding"/>
    <property type="evidence" value="ECO:0007669"/>
    <property type="project" value="UniProtKB-KW"/>
</dbReference>
<keyword evidence="10 13" id="KW-1133">Transmembrane helix</keyword>
<evidence type="ECO:0000256" key="3">
    <source>
        <dbReference type="ARBA" id="ARBA00007931"/>
    </source>
</evidence>
<evidence type="ECO:0000313" key="16">
    <source>
        <dbReference type="Proteomes" id="UP000176339"/>
    </source>
</evidence>
<feature type="transmembrane region" description="Helical" evidence="13">
    <location>
        <begin position="170"/>
        <end position="191"/>
    </location>
</feature>
<comment type="subcellular location">
    <subcellularLocation>
        <location evidence="2">Cell membrane</location>
        <topology evidence="2">Multi-pass membrane protein</topology>
    </subcellularLocation>
</comment>
<evidence type="ECO:0000313" key="15">
    <source>
        <dbReference type="EMBL" id="OGE82907.1"/>
    </source>
</evidence>
<sequence>MDSFPIIIFKIGVLVFSVMIHEIAHGMTALKLGDETAKLSGRLTLNPLKHIDPIGSILVPLLFYFSGGGFFGWAKPVPYNPRALYKDFRYGPMKVALAGPFSNLALAVVFGLAVRFAGSFMDPLTIALVAFIVQLNCLLFVFNLLPIPPLDGSKLLLLVLPRQYALRFEMMGFQGLILIILFLSLFSGFIYRISDALTMLLIGV</sequence>
<gene>
    <name evidence="15" type="ORF">A2846_05105</name>
</gene>
<organism evidence="15 16">
    <name type="scientific">Candidatus Doudnabacteria bacterium RIFCSPHIGHO2_01_FULL_49_9</name>
    <dbReference type="NCBI Taxonomy" id="1817827"/>
    <lineage>
        <taxon>Bacteria</taxon>
        <taxon>Candidatus Doudnaibacteriota</taxon>
    </lineage>
</organism>
<keyword evidence="6 13" id="KW-0812">Transmembrane</keyword>
<evidence type="ECO:0000256" key="13">
    <source>
        <dbReference type="SAM" id="Phobius"/>
    </source>
</evidence>
<dbReference type="CDD" id="cd06158">
    <property type="entry name" value="S2P-M50_like_1"/>
    <property type="match status" value="1"/>
</dbReference>
<feature type="transmembrane region" description="Helical" evidence="13">
    <location>
        <begin position="6"/>
        <end position="30"/>
    </location>
</feature>
<keyword evidence="12 13" id="KW-0472">Membrane</keyword>
<comment type="caution">
    <text evidence="15">The sequence shown here is derived from an EMBL/GenBank/DDBJ whole genome shotgun (WGS) entry which is preliminary data.</text>
</comment>
<evidence type="ECO:0000256" key="8">
    <source>
        <dbReference type="ARBA" id="ARBA00022801"/>
    </source>
</evidence>
<evidence type="ECO:0000256" key="11">
    <source>
        <dbReference type="ARBA" id="ARBA00023049"/>
    </source>
</evidence>
<dbReference type="InterPro" id="IPR008915">
    <property type="entry name" value="Peptidase_M50"/>
</dbReference>
<evidence type="ECO:0000259" key="14">
    <source>
        <dbReference type="Pfam" id="PF02163"/>
    </source>
</evidence>
<dbReference type="EMBL" id="MFEN01000060">
    <property type="protein sequence ID" value="OGE82907.1"/>
    <property type="molecule type" value="Genomic_DNA"/>
</dbReference>
<dbReference type="GO" id="GO:0005886">
    <property type="term" value="C:plasma membrane"/>
    <property type="evidence" value="ECO:0007669"/>
    <property type="project" value="UniProtKB-SubCell"/>
</dbReference>
<dbReference type="GO" id="GO:0008237">
    <property type="term" value="F:metallopeptidase activity"/>
    <property type="evidence" value="ECO:0007669"/>
    <property type="project" value="UniProtKB-KW"/>
</dbReference>
<accession>A0A1F5NZ44</accession>
<evidence type="ECO:0000256" key="5">
    <source>
        <dbReference type="ARBA" id="ARBA00022670"/>
    </source>
</evidence>
<keyword evidence="7" id="KW-0479">Metal-binding</keyword>
<comment type="cofactor">
    <cofactor evidence="1">
        <name>Zn(2+)</name>
        <dbReference type="ChEBI" id="CHEBI:29105"/>
    </cofactor>
</comment>
<evidence type="ECO:0000256" key="10">
    <source>
        <dbReference type="ARBA" id="ARBA00022989"/>
    </source>
</evidence>
<dbReference type="Pfam" id="PF02163">
    <property type="entry name" value="Peptidase_M50"/>
    <property type="match status" value="1"/>
</dbReference>
<evidence type="ECO:0000256" key="1">
    <source>
        <dbReference type="ARBA" id="ARBA00001947"/>
    </source>
</evidence>
<dbReference type="PANTHER" id="PTHR35864">
    <property type="entry name" value="ZINC METALLOPROTEASE MJ0611-RELATED"/>
    <property type="match status" value="1"/>
</dbReference>
<feature type="domain" description="Peptidase M50" evidence="14">
    <location>
        <begin position="11"/>
        <end position="181"/>
    </location>
</feature>
<keyword evidence="9" id="KW-0862">Zinc</keyword>
<evidence type="ECO:0000256" key="12">
    <source>
        <dbReference type="ARBA" id="ARBA00023136"/>
    </source>
</evidence>
<name>A0A1F5NZ44_9BACT</name>
<dbReference type="InterPro" id="IPR052348">
    <property type="entry name" value="Metallopeptidase_M50B"/>
</dbReference>
<comment type="similarity">
    <text evidence="3">Belongs to the peptidase M50B family.</text>
</comment>
<dbReference type="Proteomes" id="UP000176339">
    <property type="component" value="Unassembled WGS sequence"/>
</dbReference>
<dbReference type="PANTHER" id="PTHR35864:SF1">
    <property type="entry name" value="ZINC METALLOPROTEASE YWHC-RELATED"/>
    <property type="match status" value="1"/>
</dbReference>
<keyword evidence="8" id="KW-0378">Hydrolase</keyword>
<proteinExistence type="inferred from homology"/>
<feature type="transmembrane region" description="Helical" evidence="13">
    <location>
        <begin position="51"/>
        <end position="73"/>
    </location>
</feature>
<evidence type="ECO:0000256" key="2">
    <source>
        <dbReference type="ARBA" id="ARBA00004651"/>
    </source>
</evidence>
<evidence type="ECO:0000256" key="9">
    <source>
        <dbReference type="ARBA" id="ARBA00022833"/>
    </source>
</evidence>
<evidence type="ECO:0000256" key="4">
    <source>
        <dbReference type="ARBA" id="ARBA00022475"/>
    </source>
</evidence>
<dbReference type="InterPro" id="IPR044537">
    <property type="entry name" value="Rip2-like"/>
</dbReference>
<keyword evidence="4" id="KW-1003">Cell membrane</keyword>
<evidence type="ECO:0000256" key="7">
    <source>
        <dbReference type="ARBA" id="ARBA00022723"/>
    </source>
</evidence>
<dbReference type="AlphaFoldDB" id="A0A1F5NZ44"/>
<evidence type="ECO:0000256" key="6">
    <source>
        <dbReference type="ARBA" id="ARBA00022692"/>
    </source>
</evidence>
<feature type="transmembrane region" description="Helical" evidence="13">
    <location>
        <begin position="126"/>
        <end position="150"/>
    </location>
</feature>